<evidence type="ECO:0000313" key="3">
    <source>
        <dbReference type="Proteomes" id="UP000662259"/>
    </source>
</evidence>
<evidence type="ECO:0000313" key="2">
    <source>
        <dbReference type="EMBL" id="NKM50356.1"/>
    </source>
</evidence>
<gene>
    <name evidence="2" type="ORF">GFL91_36760</name>
</gene>
<accession>A0A8I2KN49</accession>
<organism evidence="2 3">
    <name type="scientific">Rhizobium leguminosarum bv. viciae</name>
    <dbReference type="NCBI Taxonomy" id="387"/>
    <lineage>
        <taxon>Bacteria</taxon>
        <taxon>Pseudomonadati</taxon>
        <taxon>Pseudomonadota</taxon>
        <taxon>Alphaproteobacteria</taxon>
        <taxon>Hyphomicrobiales</taxon>
        <taxon>Rhizobiaceae</taxon>
        <taxon>Rhizobium/Agrobacterium group</taxon>
        <taxon>Rhizobium</taxon>
    </lineage>
</organism>
<feature type="transmembrane region" description="Helical" evidence="1">
    <location>
        <begin position="262"/>
        <end position="281"/>
    </location>
</feature>
<comment type="caution">
    <text evidence="2">The sequence shown here is derived from an EMBL/GenBank/DDBJ whole genome shotgun (WGS) entry which is preliminary data.</text>
</comment>
<keyword evidence="1" id="KW-1133">Transmembrane helix</keyword>
<feature type="transmembrane region" description="Helical" evidence="1">
    <location>
        <begin position="36"/>
        <end position="55"/>
    </location>
</feature>
<proteinExistence type="predicted"/>
<protein>
    <recommendedName>
        <fullName evidence="4">Transmembrane protein</fullName>
    </recommendedName>
</protein>
<dbReference type="Proteomes" id="UP000662259">
    <property type="component" value="Unassembled WGS sequence"/>
</dbReference>
<feature type="transmembrane region" description="Helical" evidence="1">
    <location>
        <begin position="134"/>
        <end position="153"/>
    </location>
</feature>
<keyword evidence="1" id="KW-0472">Membrane</keyword>
<sequence>MDSETTVGETLIALKIEPTRGNLLGWLYTKHAKKTVSVAALTMLAPACIVILSWAEQVLINPSLKLDLVHDTGFFAQYLLLLPAVVLGMGLLTADFPARLDMWRDAGLFKVNRSGYEKAIECANRFIESRLAQLLPPIVAAIAVIYGAIVHTFSTANTWHSPDDFGGHATVSGLMVLLIRFMLYFLLTSFFLYTAVFISIFLRLVNNGVNLKIFHSDESSGLGDIGRYWIKYYSSILIVGFLFWILVVYVQSFFWDKYLPHIVVLFIYISALISGILPIYYTHKAMHAEKCSIVSVVDDTLSEYISLVLFKDAALNSENLDETLKLRQVLLHNIATWPYKFKFLSFLTASLLPVALSTVDLISKSRSLLVLLASGK</sequence>
<feature type="transmembrane region" description="Helical" evidence="1">
    <location>
        <begin position="343"/>
        <end position="362"/>
    </location>
</feature>
<evidence type="ECO:0000256" key="1">
    <source>
        <dbReference type="SAM" id="Phobius"/>
    </source>
</evidence>
<keyword evidence="1" id="KW-0812">Transmembrane</keyword>
<evidence type="ECO:0008006" key="4">
    <source>
        <dbReference type="Google" id="ProtNLM"/>
    </source>
</evidence>
<dbReference type="AlphaFoldDB" id="A0A8I2KN49"/>
<feature type="transmembrane region" description="Helical" evidence="1">
    <location>
        <begin position="75"/>
        <end position="94"/>
    </location>
</feature>
<reference evidence="2" key="1">
    <citation type="submission" date="2019-10" db="EMBL/GenBank/DDBJ databases">
        <title>Rhizobium leguminosarum symbiovar viciae collection.</title>
        <authorList>
            <person name="Boivin S."/>
            <person name="Lepetit M."/>
        </authorList>
    </citation>
    <scope>NUCLEOTIDE SEQUENCE</scope>
    <source>
        <strain evidence="2">L143</strain>
    </source>
</reference>
<dbReference type="RefSeq" id="WP_168277558.1">
    <property type="nucleotide sequence ID" value="NZ_WIEZ01000045.1"/>
</dbReference>
<dbReference type="EMBL" id="WIEZ01000045">
    <property type="protein sequence ID" value="NKM50356.1"/>
    <property type="molecule type" value="Genomic_DNA"/>
</dbReference>
<name>A0A8I2KN49_RHILV</name>
<feature type="transmembrane region" description="Helical" evidence="1">
    <location>
        <begin position="229"/>
        <end position="250"/>
    </location>
</feature>